<name>A0A1V9YNG1_ACHHY</name>
<dbReference type="OrthoDB" id="129483at2759"/>
<dbReference type="PANTHER" id="PTHR40866:SF1">
    <property type="entry name" value="BED-TYPE DOMAIN-CONTAINING PROTEIN"/>
    <property type="match status" value="1"/>
</dbReference>
<accession>A0A1V9YNG1</accession>
<evidence type="ECO:0008006" key="3">
    <source>
        <dbReference type="Google" id="ProtNLM"/>
    </source>
</evidence>
<keyword evidence="2" id="KW-1185">Reference proteome</keyword>
<dbReference type="PANTHER" id="PTHR40866">
    <property type="entry name" value="BED-TYPE DOMAIN-CONTAINING PROTEIN"/>
    <property type="match status" value="1"/>
</dbReference>
<organism evidence="1 2">
    <name type="scientific">Achlya hypogyna</name>
    <name type="common">Oomycete</name>
    <name type="synonym">Protoachlya hypogyna</name>
    <dbReference type="NCBI Taxonomy" id="1202772"/>
    <lineage>
        <taxon>Eukaryota</taxon>
        <taxon>Sar</taxon>
        <taxon>Stramenopiles</taxon>
        <taxon>Oomycota</taxon>
        <taxon>Saprolegniomycetes</taxon>
        <taxon>Saprolegniales</taxon>
        <taxon>Achlyaceae</taxon>
        <taxon>Achlya</taxon>
    </lineage>
</organism>
<dbReference type="AlphaFoldDB" id="A0A1V9YNG1"/>
<evidence type="ECO:0000313" key="1">
    <source>
        <dbReference type="EMBL" id="OQR87252.1"/>
    </source>
</evidence>
<dbReference type="EMBL" id="JNBR01001455">
    <property type="protein sequence ID" value="OQR87252.1"/>
    <property type="molecule type" value="Genomic_DNA"/>
</dbReference>
<proteinExistence type="predicted"/>
<protein>
    <recommendedName>
        <fullName evidence="3">HAT C-terminal dimerisation domain-containing protein</fullName>
    </recommendedName>
</protein>
<dbReference type="Proteomes" id="UP000243579">
    <property type="component" value="Unassembled WGS sequence"/>
</dbReference>
<comment type="caution">
    <text evidence="1">The sequence shown here is derived from an EMBL/GenBank/DDBJ whole genome shotgun (WGS) entry which is preliminary data.</text>
</comment>
<reference evidence="1 2" key="1">
    <citation type="journal article" date="2014" name="Genome Biol. Evol.">
        <title>The secreted proteins of Achlya hypogyna and Thraustotheca clavata identify the ancestral oomycete secretome and reveal gene acquisitions by horizontal gene transfer.</title>
        <authorList>
            <person name="Misner I."/>
            <person name="Blouin N."/>
            <person name="Leonard G."/>
            <person name="Richards T.A."/>
            <person name="Lane C.E."/>
        </authorList>
    </citation>
    <scope>NUCLEOTIDE SEQUENCE [LARGE SCALE GENOMIC DNA]</scope>
    <source>
        <strain evidence="1 2">ATCC 48635</strain>
    </source>
</reference>
<sequence length="159" mass="18146">MCASNGRIYATSAGWHMNSIDIIEFNHTGLDLPPQTDAKALAQRNVLFQHVDIFDLGCLKHKKNRLLASDDVDAPRVTFATDVLRKRRRQLDPEATAYVKTTFILPTSNIVERLFSVAKHILTDSRKHMQPIYFEMIVFLRVNKGYWGVDTLADTNVDQ</sequence>
<evidence type="ECO:0000313" key="2">
    <source>
        <dbReference type="Proteomes" id="UP000243579"/>
    </source>
</evidence>
<gene>
    <name evidence="1" type="ORF">ACHHYP_09320</name>
</gene>